<dbReference type="Proteomes" id="UP001559025">
    <property type="component" value="Unassembled WGS sequence"/>
</dbReference>
<keyword evidence="4" id="KW-1185">Reference proteome</keyword>
<accession>A0ABV3WQC6</accession>
<sequence length="354" mass="38231">MKTRILCGGTALDSIEKAIRSAFEKGDPSERAYREKVYRSAFAALDRALQSNPNVTQDMVARRRQALSTTISAIESEFLPAVPAVEPTTRRHETVEPQAPQSASARAEPSFEPTLAGEERDSASRPDYRDDEIDPGVYVPNARPPRRSRSWVATLVTIAVVALVGIGAWWLLAPPGPESFPRPTEDAEDFTPEPTEPGAPPRVIGADNLDDWIVVFDPADPTTVTAPGDSSAEVMDDDGEQFIRIRSGSSGAPILFDVGQGVLEQVAGRRTVFNIEARAQEGEETQISVDCSLGELGDCGRKRYAVGVTREEFLFEIELPSVEPGAGGTIAINPDIENGGKSVDIYAIRVTPAQ</sequence>
<organism evidence="3 4">
    <name type="scientific">Neoaquamicrobium sediminum</name>
    <dbReference type="NCBI Taxonomy" id="1849104"/>
    <lineage>
        <taxon>Bacteria</taxon>
        <taxon>Pseudomonadati</taxon>
        <taxon>Pseudomonadota</taxon>
        <taxon>Alphaproteobacteria</taxon>
        <taxon>Hyphomicrobiales</taxon>
        <taxon>Phyllobacteriaceae</taxon>
        <taxon>Neoaquamicrobium</taxon>
    </lineage>
</organism>
<reference evidence="3 4" key="1">
    <citation type="submission" date="2024-01" db="EMBL/GenBank/DDBJ databases">
        <title>New evidence supports the origin of RcGTA from prophage.</title>
        <authorList>
            <person name="Xu Y."/>
            <person name="Liu B."/>
            <person name="Chen F."/>
        </authorList>
    </citation>
    <scope>NUCLEOTIDE SEQUENCE [LARGE SCALE GENOMIC DNA]</scope>
    <source>
        <strain evidence="3 4">CBW1107-2</strain>
    </source>
</reference>
<keyword evidence="2" id="KW-1133">Transmembrane helix</keyword>
<gene>
    <name evidence="3" type="ORF">V1479_06070</name>
</gene>
<comment type="caution">
    <text evidence="3">The sequence shown here is derived from an EMBL/GenBank/DDBJ whole genome shotgun (WGS) entry which is preliminary data.</text>
</comment>
<dbReference type="EMBL" id="JAZHFV010000002">
    <property type="protein sequence ID" value="MEX4006863.1"/>
    <property type="molecule type" value="Genomic_DNA"/>
</dbReference>
<evidence type="ECO:0000256" key="2">
    <source>
        <dbReference type="SAM" id="Phobius"/>
    </source>
</evidence>
<evidence type="ECO:0000313" key="4">
    <source>
        <dbReference type="Proteomes" id="UP001559025"/>
    </source>
</evidence>
<proteinExistence type="predicted"/>
<protein>
    <submittedName>
        <fullName evidence="3">Uncharacterized protein</fullName>
    </submittedName>
</protein>
<feature type="region of interest" description="Disordered" evidence="1">
    <location>
        <begin position="180"/>
        <end position="202"/>
    </location>
</feature>
<feature type="region of interest" description="Disordered" evidence="1">
    <location>
        <begin position="83"/>
        <end position="141"/>
    </location>
</feature>
<name>A0ABV3WQC6_9HYPH</name>
<keyword evidence="2" id="KW-0812">Transmembrane</keyword>
<evidence type="ECO:0000313" key="3">
    <source>
        <dbReference type="EMBL" id="MEX4006863.1"/>
    </source>
</evidence>
<keyword evidence="2" id="KW-0472">Membrane</keyword>
<feature type="transmembrane region" description="Helical" evidence="2">
    <location>
        <begin position="151"/>
        <end position="172"/>
    </location>
</feature>
<feature type="compositionally biased region" description="Basic and acidic residues" evidence="1">
    <location>
        <begin position="117"/>
        <end position="128"/>
    </location>
</feature>
<dbReference type="RefSeq" id="WP_368802129.1">
    <property type="nucleotide sequence ID" value="NZ_JAZHFV010000002.1"/>
</dbReference>
<evidence type="ECO:0000256" key="1">
    <source>
        <dbReference type="SAM" id="MobiDB-lite"/>
    </source>
</evidence>